<keyword evidence="2" id="KW-1133">Transmembrane helix</keyword>
<organism evidence="3 4">
    <name type="scientific">Polystyrenella longa</name>
    <dbReference type="NCBI Taxonomy" id="2528007"/>
    <lineage>
        <taxon>Bacteria</taxon>
        <taxon>Pseudomonadati</taxon>
        <taxon>Planctomycetota</taxon>
        <taxon>Planctomycetia</taxon>
        <taxon>Planctomycetales</taxon>
        <taxon>Planctomycetaceae</taxon>
        <taxon>Polystyrenella</taxon>
    </lineage>
</organism>
<reference evidence="3 4" key="1">
    <citation type="submission" date="2019-02" db="EMBL/GenBank/DDBJ databases">
        <title>Deep-cultivation of Planctomycetes and their phenomic and genomic characterization uncovers novel biology.</title>
        <authorList>
            <person name="Wiegand S."/>
            <person name="Jogler M."/>
            <person name="Boedeker C."/>
            <person name="Pinto D."/>
            <person name="Vollmers J."/>
            <person name="Rivas-Marin E."/>
            <person name="Kohn T."/>
            <person name="Peeters S.H."/>
            <person name="Heuer A."/>
            <person name="Rast P."/>
            <person name="Oberbeckmann S."/>
            <person name="Bunk B."/>
            <person name="Jeske O."/>
            <person name="Meyerdierks A."/>
            <person name="Storesund J.E."/>
            <person name="Kallscheuer N."/>
            <person name="Luecker S."/>
            <person name="Lage O.M."/>
            <person name="Pohl T."/>
            <person name="Merkel B.J."/>
            <person name="Hornburger P."/>
            <person name="Mueller R.-W."/>
            <person name="Bruemmer F."/>
            <person name="Labrenz M."/>
            <person name="Spormann A.M."/>
            <person name="Op den Camp H."/>
            <person name="Overmann J."/>
            <person name="Amann R."/>
            <person name="Jetten M.S.M."/>
            <person name="Mascher T."/>
            <person name="Medema M.H."/>
            <person name="Devos D.P."/>
            <person name="Kaster A.-K."/>
            <person name="Ovreas L."/>
            <person name="Rohde M."/>
            <person name="Galperin M.Y."/>
            <person name="Jogler C."/>
        </authorList>
    </citation>
    <scope>NUCLEOTIDE SEQUENCE [LARGE SCALE GENOMIC DNA]</scope>
    <source>
        <strain evidence="3 4">Pla110</strain>
    </source>
</reference>
<evidence type="ECO:0000313" key="3">
    <source>
        <dbReference type="EMBL" id="QDU79061.1"/>
    </source>
</evidence>
<dbReference type="EMBL" id="CP036281">
    <property type="protein sequence ID" value="QDU79061.1"/>
    <property type="molecule type" value="Genomic_DNA"/>
</dbReference>
<feature type="transmembrane region" description="Helical" evidence="2">
    <location>
        <begin position="193"/>
        <end position="214"/>
    </location>
</feature>
<evidence type="ECO:0000313" key="4">
    <source>
        <dbReference type="Proteomes" id="UP000317178"/>
    </source>
</evidence>
<keyword evidence="4" id="KW-1185">Reference proteome</keyword>
<sequence>MSETDSDTSPEEPEEKKKWSIRKEPAVQFLLRGLAISLPSILTIVILIWVLNGINTYIIQPTSYAVQWSLAQFVDNSVKTDNLLMVTGQPEIDYCGDNYLWEADAAKRLNEWFHKTLPDSKNALNLRPQIYQTQLNAIFGRENWQKAIFVPVGKREWAVPYTDYQLAAQTVPLRDMPVTTSGIYALVVADQYFGGWANLTFVMVVLLVVALYFLGRLVTAQLGNWAVRKVETSILGRVPIISNVYSSVKQITDFLFTERSVEYSRVVAIEYPRKGIWSIALVTGEGMLKVTAATSEPMVSVLVPSSPMPVTGYTMMVPRSTLVDLNISIDQAFQFCISCGVLVPETQKVTPEALQREMNRRFTNTSHHITISPPPASQTTPVDSDAVPQPNLIQSGDEETPPNPEAESPQDKPADPTSPE</sequence>
<dbReference type="InterPro" id="IPR007462">
    <property type="entry name" value="COV1-like"/>
</dbReference>
<proteinExistence type="predicted"/>
<dbReference type="RefSeq" id="WP_144993383.1">
    <property type="nucleotide sequence ID" value="NZ_CP036281.1"/>
</dbReference>
<dbReference type="PANTHER" id="PTHR31876:SF26">
    <property type="entry name" value="PROTEIN LIKE COV 2"/>
    <property type="match status" value="1"/>
</dbReference>
<dbReference type="PANTHER" id="PTHR31876">
    <property type="entry name" value="COV-LIKE PROTEIN 1"/>
    <property type="match status" value="1"/>
</dbReference>
<dbReference type="Pfam" id="PF04367">
    <property type="entry name" value="DUF502"/>
    <property type="match status" value="1"/>
</dbReference>
<feature type="region of interest" description="Disordered" evidence="1">
    <location>
        <begin position="365"/>
        <end position="420"/>
    </location>
</feature>
<dbReference type="KEGG" id="plon:Pla110_07650"/>
<evidence type="ECO:0000256" key="1">
    <source>
        <dbReference type="SAM" id="MobiDB-lite"/>
    </source>
</evidence>
<gene>
    <name evidence="3" type="ORF">Pla110_07650</name>
</gene>
<name>A0A518CIK9_9PLAN</name>
<dbReference type="AlphaFoldDB" id="A0A518CIK9"/>
<dbReference type="OrthoDB" id="9780267at2"/>
<feature type="transmembrane region" description="Helical" evidence="2">
    <location>
        <begin position="29"/>
        <end position="51"/>
    </location>
</feature>
<evidence type="ECO:0008006" key="5">
    <source>
        <dbReference type="Google" id="ProtNLM"/>
    </source>
</evidence>
<accession>A0A518CIK9</accession>
<dbReference type="Proteomes" id="UP000317178">
    <property type="component" value="Chromosome"/>
</dbReference>
<protein>
    <recommendedName>
        <fullName evidence="5">DUF502 domain-containing protein</fullName>
    </recommendedName>
</protein>
<keyword evidence="2" id="KW-0812">Transmembrane</keyword>
<keyword evidence="2" id="KW-0472">Membrane</keyword>
<evidence type="ECO:0000256" key="2">
    <source>
        <dbReference type="SAM" id="Phobius"/>
    </source>
</evidence>